<comment type="caution">
    <text evidence="1">The sequence shown here is derived from an EMBL/GenBank/DDBJ whole genome shotgun (WGS) entry which is preliminary data.</text>
</comment>
<reference evidence="1 2" key="1">
    <citation type="submission" date="2019-03" db="EMBL/GenBank/DDBJ databases">
        <authorList>
            <person name="Molinero N."/>
            <person name="Sanchez B."/>
            <person name="Walker A."/>
            <person name="Duncan S."/>
            <person name="Delgado S."/>
            <person name="Margolles A."/>
        </authorList>
    </citation>
    <scope>NUCLEOTIDE SEQUENCE [LARGE SCALE GENOMIC DNA]</scope>
    <source>
        <strain evidence="1 2">IPLA60002</strain>
    </source>
</reference>
<protein>
    <submittedName>
        <fullName evidence="1">Ribonuclease Z</fullName>
    </submittedName>
</protein>
<accession>A0ABT0NG84</accession>
<evidence type="ECO:0000313" key="1">
    <source>
        <dbReference type="EMBL" id="MCL3787275.1"/>
    </source>
</evidence>
<dbReference type="RefSeq" id="WP_249376258.1">
    <property type="nucleotide sequence ID" value="NZ_SNUZ01000007.1"/>
</dbReference>
<organism evidence="1 2">
    <name type="scientific">Ruminococcus bromii</name>
    <dbReference type="NCBI Taxonomy" id="40518"/>
    <lineage>
        <taxon>Bacteria</taxon>
        <taxon>Bacillati</taxon>
        <taxon>Bacillota</taxon>
        <taxon>Clostridia</taxon>
        <taxon>Eubacteriales</taxon>
        <taxon>Oscillospiraceae</taxon>
        <taxon>Ruminococcus</taxon>
    </lineage>
</organism>
<name>A0ABT0NG84_9FIRM</name>
<sequence>MKLIVCLENNNGVIFNKRRVSSDKKVTKKIIELTQGKKLWVSYYTQELFIGKNINKTRLVISNSFFKKAGESDYVFVENNMPENLDDCSELIIFRWNRDYPSDLKFDFDYLQRFELVSTEKFKGNSHDEITEEHYTKKIER</sequence>
<keyword evidence="2" id="KW-1185">Reference proteome</keyword>
<gene>
    <name evidence="1" type="ORF">E2N93_04450</name>
</gene>
<dbReference type="EMBL" id="SNUZ01000007">
    <property type="protein sequence ID" value="MCL3787275.1"/>
    <property type="molecule type" value="Genomic_DNA"/>
</dbReference>
<proteinExistence type="predicted"/>
<evidence type="ECO:0000313" key="2">
    <source>
        <dbReference type="Proteomes" id="UP001056693"/>
    </source>
</evidence>
<dbReference type="Proteomes" id="UP001056693">
    <property type="component" value="Unassembled WGS sequence"/>
</dbReference>